<dbReference type="GO" id="GO:0004519">
    <property type="term" value="F:endonuclease activity"/>
    <property type="evidence" value="ECO:0007669"/>
    <property type="project" value="InterPro"/>
</dbReference>
<organism evidence="2 3">
    <name type="scientific">Dissulfuribacter thermophilus</name>
    <dbReference type="NCBI Taxonomy" id="1156395"/>
    <lineage>
        <taxon>Bacteria</taxon>
        <taxon>Pseudomonadati</taxon>
        <taxon>Thermodesulfobacteriota</taxon>
        <taxon>Dissulfuribacteria</taxon>
        <taxon>Dissulfuribacterales</taxon>
        <taxon>Dissulfuribacteraceae</taxon>
        <taxon>Dissulfuribacter</taxon>
    </lineage>
</organism>
<dbReference type="EMBL" id="MAGO01000006">
    <property type="protein sequence ID" value="OCC15321.1"/>
    <property type="molecule type" value="Genomic_DNA"/>
</dbReference>
<dbReference type="InterPro" id="IPR011335">
    <property type="entry name" value="Restrct_endonuc-II-like"/>
</dbReference>
<dbReference type="OrthoDB" id="7822037at2"/>
<dbReference type="RefSeq" id="WP_067618190.1">
    <property type="nucleotide sequence ID" value="NZ_MAGO01000006.1"/>
</dbReference>
<dbReference type="InterPro" id="IPR027417">
    <property type="entry name" value="P-loop_NTPase"/>
</dbReference>
<evidence type="ECO:0000313" key="2">
    <source>
        <dbReference type="EMBL" id="OCC15321.1"/>
    </source>
</evidence>
<feature type="domain" description="Restriction endonuclease type IV Mrr" evidence="1">
    <location>
        <begin position="21"/>
        <end position="139"/>
    </location>
</feature>
<evidence type="ECO:0000313" key="3">
    <source>
        <dbReference type="Proteomes" id="UP000093080"/>
    </source>
</evidence>
<keyword evidence="3" id="KW-1185">Reference proteome</keyword>
<protein>
    <submittedName>
        <fullName evidence="2">Dinucleotide-utilizing enzymes involved in molybdopterin and thiamine biosynthesis family 2</fullName>
    </submittedName>
</protein>
<dbReference type="Gene3D" id="3.40.50.300">
    <property type="entry name" value="P-loop containing nucleotide triphosphate hydrolases"/>
    <property type="match status" value="1"/>
</dbReference>
<dbReference type="AlphaFoldDB" id="A0A1B9F6C4"/>
<dbReference type="GO" id="GO:0003677">
    <property type="term" value="F:DNA binding"/>
    <property type="evidence" value="ECO:0007669"/>
    <property type="project" value="InterPro"/>
</dbReference>
<dbReference type="PATRIC" id="fig|1156395.6.peg.1458"/>
<sequence>MRRLKIVASGKSRQEEAQKRGKLFEELMAKVLRHYGYNINKHKTNVNYAGMEIDIEGEARIAGIPLFAECKCYGSDITAEKLQTFFGKYMSFWLKDNKSEGLFIAIPGVNSHARGFYNENCKSNSQISIKIIEEPDIIDIIIDSGLIINEAEIDKLIKDDLVPGDRILIYSDKGLFWLQYLISKGSTLPTKVQIFDSKGNTITDNDSREYFIKLLPEIKDFEFTKEDGNILSTEEKELIVELRGSSAYFEYQFPANPQFFIGRQQLVSDIDNFFNDVINHNASLRSILFEANSGWGKSSLVLKIVSRLKELGHYAIAIDSRSASSAQFILHAIEHIIKKFGNFNNLIEEEPVITGFEGVINALIKIGNALKSQKKLLLVFFDQFENIFYLEEVLVKIVQLILKITDIQTNIILGFSWKTDLVGLTSEFPYKWRDKIVESSQVFHLKQFSEVETNILLDKLSDELHAKLRKDLRFLISEFSQGYPWLLKKLCAHVKKQRENGVPQADMVRGLLNVEQLFLDDLEGLTPEQEEALRQISKQAPINISEIGEELSPTVIQTLVDRRLIVRVGTKYDIYWDIFRDYLNTGKLPIEEVYLLRSSVGSVFKAITILQNNNGKLLIHSFKEQANLSDGAFLNIARDLRLLKIVKIENNNIVLMLPIGTDESELLQNFRNYLNDHLLRNRYIFNVVQLIKDKGEISIYDLAHILQSEFPYISASEKTWITYAKILAGWLDIADLAIWDKSNEKLIKFKAGTQVRDHSLVFAKKRTRLSVPSIQFAPICEVAKRLVTAAKNNEPVNWSGLSKSTIYKSLAMLEEMNLIRREAKTLTILPDCYDFIDRRNTLKIVKDIVTKWKIFKSFIEILNENHNNRLTHVQLGKLLIKKYSLEWKLSTAETNVKIMLDWARHLNLAPGVFSHTYRGKFKAKDNKVN</sequence>
<evidence type="ECO:0000259" key="1">
    <source>
        <dbReference type="Pfam" id="PF04471"/>
    </source>
</evidence>
<dbReference type="InterPro" id="IPR011856">
    <property type="entry name" value="tRNA_endonuc-like_dom_sf"/>
</dbReference>
<dbReference type="Pfam" id="PF04471">
    <property type="entry name" value="Mrr_cat"/>
    <property type="match status" value="1"/>
</dbReference>
<name>A0A1B9F6C4_9BACT</name>
<gene>
    <name evidence="2" type="ORF">DBT_1444</name>
</gene>
<reference evidence="2 3" key="1">
    <citation type="submission" date="2016-06" db="EMBL/GenBank/DDBJ databases">
        <title>Respiratory ammonification of nitrate coupled to the oxidation of elemental sulfur in deep-sea autotrophic thermophilic bacteria.</title>
        <authorList>
            <person name="Slobodkina G.B."/>
            <person name="Mardanov A.V."/>
            <person name="Ravin N.V."/>
            <person name="Frolova A.A."/>
            <person name="Viryasiv M.B."/>
            <person name="Chernyh N.A."/>
            <person name="Bonch-Osmolovskaya E.A."/>
            <person name="Slobodkin A.I."/>
        </authorList>
    </citation>
    <scope>NUCLEOTIDE SEQUENCE [LARGE SCALE GENOMIC DNA]</scope>
    <source>
        <strain evidence="2 3">S69</strain>
    </source>
</reference>
<accession>A0A1B9F6C4</accession>
<dbReference type="Gene3D" id="3.40.1350.10">
    <property type="match status" value="1"/>
</dbReference>
<comment type="caution">
    <text evidence="2">The sequence shown here is derived from an EMBL/GenBank/DDBJ whole genome shotgun (WGS) entry which is preliminary data.</text>
</comment>
<proteinExistence type="predicted"/>
<dbReference type="GO" id="GO:0009307">
    <property type="term" value="P:DNA restriction-modification system"/>
    <property type="evidence" value="ECO:0007669"/>
    <property type="project" value="InterPro"/>
</dbReference>
<dbReference type="SUPFAM" id="SSF52540">
    <property type="entry name" value="P-loop containing nucleoside triphosphate hydrolases"/>
    <property type="match status" value="1"/>
</dbReference>
<dbReference type="InterPro" id="IPR007560">
    <property type="entry name" value="Restrct_endonuc_IV_Mrr"/>
</dbReference>
<dbReference type="Proteomes" id="UP000093080">
    <property type="component" value="Unassembled WGS sequence"/>
</dbReference>
<dbReference type="SUPFAM" id="SSF52980">
    <property type="entry name" value="Restriction endonuclease-like"/>
    <property type="match status" value="1"/>
</dbReference>